<dbReference type="InterPro" id="IPR001623">
    <property type="entry name" value="DnaJ_domain"/>
</dbReference>
<gene>
    <name evidence="3" type="ORF">ATE48_11170</name>
</gene>
<dbReference type="SMART" id="SM00271">
    <property type="entry name" value="DnaJ"/>
    <property type="match status" value="1"/>
</dbReference>
<accession>A0A1B1AIQ2</accession>
<proteinExistence type="predicted"/>
<evidence type="ECO:0000313" key="3">
    <source>
        <dbReference type="EMBL" id="ANP46437.1"/>
    </source>
</evidence>
<dbReference type="EMBL" id="CP013244">
    <property type="protein sequence ID" value="ANP46437.1"/>
    <property type="molecule type" value="Genomic_DNA"/>
</dbReference>
<dbReference type="InterPro" id="IPR036869">
    <property type="entry name" value="J_dom_sf"/>
</dbReference>
<protein>
    <recommendedName>
        <fullName evidence="2">J domain-containing protein</fullName>
    </recommendedName>
</protein>
<name>A0A1B1AIQ2_9PROT</name>
<dbReference type="Gene3D" id="1.10.287.110">
    <property type="entry name" value="DnaJ domain"/>
    <property type="match status" value="1"/>
</dbReference>
<sequence>MADTFSYRPKFVDIRVKKAGKAGAAKAEPEPADRPCDHIGCKSPGLHRAPKSRDRANEFWQFCAQHAAEYNKRWNYFEGMSEAEKADFHKKEETGHRPTWTFRGGRGDRLAAAGRGKLSGAGDPLGMFGGDPGAAPTKARRRLTKLQSLALEAMQLEENATGPQIRARYAELVKRWHPDSNGGDRGAEQELQKALKAYQTLKAGGLV</sequence>
<reference evidence="3 4" key="1">
    <citation type="submission" date="2015-11" db="EMBL/GenBank/DDBJ databases">
        <title>Whole-Genome Sequence of Candidatus Oderbacter manganicum from the National Park Lower Oder Valley, Germany.</title>
        <authorList>
            <person name="Braun B."/>
            <person name="Liere K."/>
            <person name="Szewzyk U."/>
        </authorList>
    </citation>
    <scope>NUCLEOTIDE SEQUENCE [LARGE SCALE GENOMIC DNA]</scope>
    <source>
        <strain evidence="3 4">OTSz_A_272</strain>
    </source>
</reference>
<dbReference type="RefSeq" id="WP_066771512.1">
    <property type="nucleotide sequence ID" value="NZ_CP013244.1"/>
</dbReference>
<keyword evidence="4" id="KW-1185">Reference proteome</keyword>
<dbReference type="STRING" id="1759059.ATE48_11170"/>
<feature type="region of interest" description="Disordered" evidence="1">
    <location>
        <begin position="87"/>
        <end position="108"/>
    </location>
</feature>
<dbReference type="SUPFAM" id="SSF46565">
    <property type="entry name" value="Chaperone J-domain"/>
    <property type="match status" value="1"/>
</dbReference>
<feature type="domain" description="J" evidence="2">
    <location>
        <begin position="149"/>
        <end position="206"/>
    </location>
</feature>
<dbReference type="Pfam" id="PF00226">
    <property type="entry name" value="DnaJ"/>
    <property type="match status" value="1"/>
</dbReference>
<feature type="compositionally biased region" description="Basic and acidic residues" evidence="1">
    <location>
        <begin position="87"/>
        <end position="96"/>
    </location>
</feature>
<evidence type="ECO:0000259" key="2">
    <source>
        <dbReference type="PROSITE" id="PS50076"/>
    </source>
</evidence>
<evidence type="ECO:0000256" key="1">
    <source>
        <dbReference type="SAM" id="MobiDB-lite"/>
    </source>
</evidence>
<feature type="region of interest" description="Disordered" evidence="1">
    <location>
        <begin position="19"/>
        <end position="39"/>
    </location>
</feature>
<dbReference type="OrthoDB" id="9786294at2"/>
<feature type="compositionally biased region" description="Basic and acidic residues" evidence="1">
    <location>
        <begin position="27"/>
        <end position="39"/>
    </location>
</feature>
<dbReference type="PROSITE" id="PS50076">
    <property type="entry name" value="DNAJ_2"/>
    <property type="match status" value="1"/>
</dbReference>
<organism evidence="3 4">
    <name type="scientific">Candidatus Viadribacter manganicus</name>
    <dbReference type="NCBI Taxonomy" id="1759059"/>
    <lineage>
        <taxon>Bacteria</taxon>
        <taxon>Pseudomonadati</taxon>
        <taxon>Pseudomonadota</taxon>
        <taxon>Alphaproteobacteria</taxon>
        <taxon>Hyphomonadales</taxon>
        <taxon>Hyphomonadaceae</taxon>
        <taxon>Candidatus Viadribacter</taxon>
    </lineage>
</organism>
<dbReference type="CDD" id="cd06257">
    <property type="entry name" value="DnaJ"/>
    <property type="match status" value="1"/>
</dbReference>
<dbReference type="KEGG" id="cbot:ATE48_11170"/>
<evidence type="ECO:0000313" key="4">
    <source>
        <dbReference type="Proteomes" id="UP000092498"/>
    </source>
</evidence>
<dbReference type="AlphaFoldDB" id="A0A1B1AIQ2"/>
<dbReference type="InParanoid" id="A0A1B1AIQ2"/>
<dbReference type="Proteomes" id="UP000092498">
    <property type="component" value="Chromosome"/>
</dbReference>